<comment type="caution">
    <text evidence="2">The sequence shown here is derived from an EMBL/GenBank/DDBJ whole genome shotgun (WGS) entry which is preliminary data.</text>
</comment>
<evidence type="ECO:0000256" key="1">
    <source>
        <dbReference type="SAM" id="Phobius"/>
    </source>
</evidence>
<evidence type="ECO:0000313" key="3">
    <source>
        <dbReference type="Proteomes" id="UP001365542"/>
    </source>
</evidence>
<keyword evidence="1" id="KW-1133">Transmembrane helix</keyword>
<protein>
    <submittedName>
        <fullName evidence="2">Uncharacterized protein</fullName>
    </submittedName>
</protein>
<organism evidence="2 3">
    <name type="scientific">Orbilia ellipsospora</name>
    <dbReference type="NCBI Taxonomy" id="2528407"/>
    <lineage>
        <taxon>Eukaryota</taxon>
        <taxon>Fungi</taxon>
        <taxon>Dikarya</taxon>
        <taxon>Ascomycota</taxon>
        <taxon>Pezizomycotina</taxon>
        <taxon>Orbiliomycetes</taxon>
        <taxon>Orbiliales</taxon>
        <taxon>Orbiliaceae</taxon>
        <taxon>Orbilia</taxon>
    </lineage>
</organism>
<dbReference type="AlphaFoldDB" id="A0AAV9X7T0"/>
<name>A0AAV9X7T0_9PEZI</name>
<evidence type="ECO:0000313" key="2">
    <source>
        <dbReference type="EMBL" id="KAK6537112.1"/>
    </source>
</evidence>
<reference evidence="2 3" key="1">
    <citation type="submission" date="2019-10" db="EMBL/GenBank/DDBJ databases">
        <authorList>
            <person name="Palmer J.M."/>
        </authorList>
    </citation>
    <scope>NUCLEOTIDE SEQUENCE [LARGE SCALE GENOMIC DNA]</scope>
    <source>
        <strain evidence="2 3">TWF694</strain>
    </source>
</reference>
<feature type="transmembrane region" description="Helical" evidence="1">
    <location>
        <begin position="47"/>
        <end position="68"/>
    </location>
</feature>
<gene>
    <name evidence="2" type="ORF">TWF694_011311</name>
</gene>
<accession>A0AAV9X7T0</accession>
<feature type="transmembrane region" description="Helical" evidence="1">
    <location>
        <begin position="538"/>
        <end position="559"/>
    </location>
</feature>
<keyword evidence="1" id="KW-0812">Transmembrane</keyword>
<dbReference type="Proteomes" id="UP001365542">
    <property type="component" value="Unassembled WGS sequence"/>
</dbReference>
<sequence>MEEPLNGSSSGLSTASDVESLMKGLYTNVKSSIKNPHQRQRSLFSRIISSSGNVILACGLVGSIVLGVRGFPIKLFGGEITIGSFSITFSDDLQLTIVGVLTKIIDYLLNMSIEHLAGISITSLMVVKLGNEGYRSDSTRPKGVISLDLDLANEMTKPWLTVYNFYQRIKIYGLRKIGVWGYIKFLLTLVVAFTVLLMTSALNTVAVPKKRWAPFKTYCSSAQRISSLEYQYIGSQALNTGISRSEADKRASTLIAAEAWAATQNTYAVASTNEYWQTLVQTGLMNSDNYQRITAIKINRNETSGFSIRWQALQDLFEAAANSTDSFGKDAIGAAGLFNVTAPSITVSCEELELNRPQGIDTFSVEMKPTSNTDRPSSQIVLGPSSKFTDFKGANCSLEFRQIYYTPSAWLADETYGRIDYAWVDRDINQLKTSYEPTILPQAQNDPEIAANITRTLNETLPIIDRLTDGFVSFMVDLGKSVEGKYPESPSGVATIAVGLAAIAQHSVTLADWSYLDAAGEVCSSLRWEIYGSGPRLAWQWAIGVFIGFGVLIAFADFLTRINPKVYVAEWLDVFGMMILANSSPKLHFVGEAREVAEKKAFYVGETEDGEPELRQMN</sequence>
<dbReference type="EMBL" id="JAVHJO010000009">
    <property type="protein sequence ID" value="KAK6537112.1"/>
    <property type="molecule type" value="Genomic_DNA"/>
</dbReference>
<proteinExistence type="predicted"/>
<feature type="transmembrane region" description="Helical" evidence="1">
    <location>
        <begin position="177"/>
        <end position="202"/>
    </location>
</feature>
<keyword evidence="1" id="KW-0472">Membrane</keyword>
<keyword evidence="3" id="KW-1185">Reference proteome</keyword>